<dbReference type="RefSeq" id="WP_124147788.1">
    <property type="nucleotide sequence ID" value="NZ_CAWOKI010000317.1"/>
</dbReference>
<dbReference type="PROSITE" id="PS51781">
    <property type="entry name" value="SH3B"/>
    <property type="match status" value="1"/>
</dbReference>
<organism evidence="3 4">
    <name type="scientific">Okeania hirsuta</name>
    <dbReference type="NCBI Taxonomy" id="1458930"/>
    <lineage>
        <taxon>Bacteria</taxon>
        <taxon>Bacillati</taxon>
        <taxon>Cyanobacteriota</taxon>
        <taxon>Cyanophyceae</taxon>
        <taxon>Oscillatoriophycideae</taxon>
        <taxon>Oscillatoriales</taxon>
        <taxon>Microcoleaceae</taxon>
        <taxon>Okeania</taxon>
    </lineage>
</organism>
<sequence length="81" mass="9383">MKSLITLLSIFLISLNTESGLAQNPEYQYQIEVEMNTICSLINDNNVNIRQRPDASSPIITQLNREDRVRVIRRTGNWIHI</sequence>
<dbReference type="InterPro" id="IPR003646">
    <property type="entry name" value="SH3-like_bac-type"/>
</dbReference>
<dbReference type="EMBL" id="RCBY01000301">
    <property type="protein sequence ID" value="RQH25754.1"/>
    <property type="molecule type" value="Genomic_DNA"/>
</dbReference>
<protein>
    <submittedName>
        <fullName evidence="3">SH3 domain-containing protein</fullName>
    </submittedName>
</protein>
<reference evidence="3 4" key="1">
    <citation type="journal article" date="2018" name="ACS Chem. Biol.">
        <title>Ketoreductase domain dysfunction expands chemodiversity: malyngamide biosynthesis in the cyanobacterium Okeania hirsuta.</title>
        <authorList>
            <person name="Moss N.A."/>
            <person name="Leao T."/>
            <person name="Rankin M."/>
            <person name="McCullough T.M."/>
            <person name="Qu P."/>
            <person name="Korobeynikov A."/>
            <person name="Smith J.L."/>
            <person name="Gerwick L."/>
            <person name="Gerwick W.H."/>
        </authorList>
    </citation>
    <scope>NUCLEOTIDE SEQUENCE [LARGE SCALE GENOMIC DNA]</scope>
    <source>
        <strain evidence="3 4">PAB10Feb10-1</strain>
    </source>
</reference>
<dbReference type="AlphaFoldDB" id="A0A3N6NZ18"/>
<keyword evidence="4" id="KW-1185">Reference proteome</keyword>
<name>A0A3N6NZ18_9CYAN</name>
<feature type="signal peptide" evidence="1">
    <location>
        <begin position="1"/>
        <end position="22"/>
    </location>
</feature>
<accession>A0A3N6NZ18</accession>
<keyword evidence="1" id="KW-0732">Signal</keyword>
<proteinExistence type="predicted"/>
<feature type="chain" id="PRO_5018331472" evidence="1">
    <location>
        <begin position="23"/>
        <end position="81"/>
    </location>
</feature>
<gene>
    <name evidence="3" type="ORF">D5R40_29200</name>
</gene>
<feature type="domain" description="SH3b" evidence="2">
    <location>
        <begin position="37"/>
        <end position="81"/>
    </location>
</feature>
<evidence type="ECO:0000259" key="2">
    <source>
        <dbReference type="PROSITE" id="PS51781"/>
    </source>
</evidence>
<evidence type="ECO:0000313" key="4">
    <source>
        <dbReference type="Proteomes" id="UP000269154"/>
    </source>
</evidence>
<evidence type="ECO:0000256" key="1">
    <source>
        <dbReference type="SAM" id="SignalP"/>
    </source>
</evidence>
<evidence type="ECO:0000313" key="3">
    <source>
        <dbReference type="EMBL" id="RQH25754.1"/>
    </source>
</evidence>
<comment type="caution">
    <text evidence="3">The sequence shown here is derived from an EMBL/GenBank/DDBJ whole genome shotgun (WGS) entry which is preliminary data.</text>
</comment>
<dbReference type="Gene3D" id="2.30.30.40">
    <property type="entry name" value="SH3 Domains"/>
    <property type="match status" value="1"/>
</dbReference>
<dbReference type="Pfam" id="PF08239">
    <property type="entry name" value="SH3_3"/>
    <property type="match status" value="1"/>
</dbReference>
<dbReference type="Proteomes" id="UP000269154">
    <property type="component" value="Unassembled WGS sequence"/>
</dbReference>
<dbReference type="OrthoDB" id="465093at2"/>